<accession>A0A919V074</accession>
<evidence type="ECO:0008006" key="3">
    <source>
        <dbReference type="Google" id="ProtNLM"/>
    </source>
</evidence>
<gene>
    <name evidence="1" type="ORF">Sru01_13600</name>
</gene>
<name>A0A919V074_9ACTN</name>
<sequence length="221" mass="24623">MRLEHAPEVRDHWWPRIGWRPGRLVYTWHLTFENAPGLHRHVARYQRQVVDVGGLDPVPLRWLHLTVQAVGWVDEISSGQVDAITDAVGDRLRDIAPVRVAFQRAILFHESIVLLPEPADPLHEVRSAIRDGIAHVLGEAPDAAEQARGFWPHVSIAYVNTAGPAAPYAGALDAIDPAPAEVTVGDVALIVQERLLDPERVYRWTTRARCVLGGRSRDHDG</sequence>
<evidence type="ECO:0000313" key="1">
    <source>
        <dbReference type="EMBL" id="GII76378.1"/>
    </source>
</evidence>
<dbReference type="AlphaFoldDB" id="A0A919V074"/>
<comment type="caution">
    <text evidence="1">The sequence shown here is derived from an EMBL/GenBank/DDBJ whole genome shotgun (WGS) entry which is preliminary data.</text>
</comment>
<protein>
    <recommendedName>
        <fullName evidence="3">2'-5' RNA ligase family protein</fullName>
    </recommendedName>
</protein>
<organism evidence="1 2">
    <name type="scientific">Sphaerisporangium rufum</name>
    <dbReference type="NCBI Taxonomy" id="1381558"/>
    <lineage>
        <taxon>Bacteria</taxon>
        <taxon>Bacillati</taxon>
        <taxon>Actinomycetota</taxon>
        <taxon>Actinomycetes</taxon>
        <taxon>Streptosporangiales</taxon>
        <taxon>Streptosporangiaceae</taxon>
        <taxon>Sphaerisporangium</taxon>
    </lineage>
</organism>
<dbReference type="InterPro" id="IPR009097">
    <property type="entry name" value="Cyclic_Pdiesterase"/>
</dbReference>
<dbReference type="RefSeq" id="WP_203983001.1">
    <property type="nucleotide sequence ID" value="NZ_BOOU01000017.1"/>
</dbReference>
<dbReference type="Pfam" id="PF13563">
    <property type="entry name" value="2_5_RNA_ligase2"/>
    <property type="match status" value="1"/>
</dbReference>
<dbReference type="EMBL" id="BOOU01000017">
    <property type="protein sequence ID" value="GII76378.1"/>
    <property type="molecule type" value="Genomic_DNA"/>
</dbReference>
<dbReference type="SUPFAM" id="SSF55144">
    <property type="entry name" value="LigT-like"/>
    <property type="match status" value="1"/>
</dbReference>
<dbReference type="Proteomes" id="UP000655287">
    <property type="component" value="Unassembled WGS sequence"/>
</dbReference>
<evidence type="ECO:0000313" key="2">
    <source>
        <dbReference type="Proteomes" id="UP000655287"/>
    </source>
</evidence>
<reference evidence="1" key="1">
    <citation type="submission" date="2021-01" db="EMBL/GenBank/DDBJ databases">
        <title>Whole genome shotgun sequence of Sphaerisporangium rufum NBRC 109079.</title>
        <authorList>
            <person name="Komaki H."/>
            <person name="Tamura T."/>
        </authorList>
    </citation>
    <scope>NUCLEOTIDE SEQUENCE</scope>
    <source>
        <strain evidence="1">NBRC 109079</strain>
    </source>
</reference>
<keyword evidence="2" id="KW-1185">Reference proteome</keyword>
<dbReference type="Gene3D" id="3.90.1140.10">
    <property type="entry name" value="Cyclic phosphodiesterase"/>
    <property type="match status" value="1"/>
</dbReference>
<proteinExistence type="predicted"/>